<name>A0A1Q9EG21_SYMMI</name>
<dbReference type="AlphaFoldDB" id="A0A1Q9EG21"/>
<keyword evidence="2" id="KW-1185">Reference proteome</keyword>
<evidence type="ECO:0000313" key="2">
    <source>
        <dbReference type="Proteomes" id="UP000186817"/>
    </source>
</evidence>
<protein>
    <submittedName>
        <fullName evidence="1">Uncharacterized protein</fullName>
    </submittedName>
</protein>
<sequence length="73" mass="8091">MKVFQEWKTSSKAAMDTLLSQAGMILDGVGDAPMLKYAHVLKEYSDQELRSLVDVATANTSMQARAIWDVSQI</sequence>
<organism evidence="1 2">
    <name type="scientific">Symbiodinium microadriaticum</name>
    <name type="common">Dinoflagellate</name>
    <name type="synonym">Zooxanthella microadriatica</name>
    <dbReference type="NCBI Taxonomy" id="2951"/>
    <lineage>
        <taxon>Eukaryota</taxon>
        <taxon>Sar</taxon>
        <taxon>Alveolata</taxon>
        <taxon>Dinophyceae</taxon>
        <taxon>Suessiales</taxon>
        <taxon>Symbiodiniaceae</taxon>
        <taxon>Symbiodinium</taxon>
    </lineage>
</organism>
<comment type="caution">
    <text evidence="1">The sequence shown here is derived from an EMBL/GenBank/DDBJ whole genome shotgun (WGS) entry which is preliminary data.</text>
</comment>
<evidence type="ECO:0000313" key="1">
    <source>
        <dbReference type="EMBL" id="OLQ06341.1"/>
    </source>
</evidence>
<dbReference type="EMBL" id="LSRX01000162">
    <property type="protein sequence ID" value="OLQ06341.1"/>
    <property type="molecule type" value="Genomic_DNA"/>
</dbReference>
<reference evidence="1 2" key="1">
    <citation type="submission" date="2016-02" db="EMBL/GenBank/DDBJ databases">
        <title>Genome analysis of coral dinoflagellate symbionts highlights evolutionary adaptations to a symbiotic lifestyle.</title>
        <authorList>
            <person name="Aranda M."/>
            <person name="Li Y."/>
            <person name="Liew Y.J."/>
            <person name="Baumgarten S."/>
            <person name="Simakov O."/>
            <person name="Wilson M."/>
            <person name="Piel J."/>
            <person name="Ashoor H."/>
            <person name="Bougouffa S."/>
            <person name="Bajic V.B."/>
            <person name="Ryu T."/>
            <person name="Ravasi T."/>
            <person name="Bayer T."/>
            <person name="Micklem G."/>
            <person name="Kim H."/>
            <person name="Bhak J."/>
            <person name="Lajeunesse T.C."/>
            <person name="Voolstra C.R."/>
        </authorList>
    </citation>
    <scope>NUCLEOTIDE SEQUENCE [LARGE SCALE GENOMIC DNA]</scope>
    <source>
        <strain evidence="1 2">CCMP2467</strain>
    </source>
</reference>
<gene>
    <name evidence="1" type="ORF">AK812_SmicGene10356</name>
</gene>
<proteinExistence type="predicted"/>
<dbReference type="Proteomes" id="UP000186817">
    <property type="component" value="Unassembled WGS sequence"/>
</dbReference>
<accession>A0A1Q9EG21</accession>